<dbReference type="AlphaFoldDB" id="W2G4Y5"/>
<dbReference type="Proteomes" id="UP000053236">
    <property type="component" value="Unassembled WGS sequence"/>
</dbReference>
<dbReference type="EMBL" id="KI688281">
    <property type="protein sequence ID" value="ETK78133.1"/>
    <property type="molecule type" value="Genomic_DNA"/>
</dbReference>
<dbReference type="EMBL" id="KI681731">
    <property type="protein sequence ID" value="ETL84811.1"/>
    <property type="molecule type" value="Genomic_DNA"/>
</dbReference>
<protein>
    <submittedName>
        <fullName evidence="1">Uncharacterized protein</fullName>
    </submittedName>
</protein>
<evidence type="ECO:0000313" key="1">
    <source>
        <dbReference type="EMBL" id="ETK78133.1"/>
    </source>
</evidence>
<reference evidence="2" key="1">
    <citation type="submission" date="2013-11" db="EMBL/GenBank/DDBJ databases">
        <title>The Genome Sequence of Phytophthora parasitica CHvinca01.</title>
        <authorList>
            <consortium name="The Broad Institute Genomics Platform"/>
            <person name="Russ C."/>
            <person name="Tyler B."/>
            <person name="Panabieres F."/>
            <person name="Shan W."/>
            <person name="Tripathy S."/>
            <person name="Grunwald N."/>
            <person name="Machado M."/>
            <person name="Johnson C.S."/>
            <person name="Arredondo F."/>
            <person name="Hong C."/>
            <person name="Coffey M."/>
            <person name="Young S.K."/>
            <person name="Zeng Q."/>
            <person name="Gargeya S."/>
            <person name="Fitzgerald M."/>
            <person name="Abouelleil A."/>
            <person name="Alvarado L."/>
            <person name="Chapman S.B."/>
            <person name="Gainer-Dewar J."/>
            <person name="Goldberg J."/>
            <person name="Griggs A."/>
            <person name="Gujja S."/>
            <person name="Hansen M."/>
            <person name="Howarth C."/>
            <person name="Imamovic A."/>
            <person name="Ireland A."/>
            <person name="Larimer J."/>
            <person name="McCowan C."/>
            <person name="Murphy C."/>
            <person name="Pearson M."/>
            <person name="Poon T.W."/>
            <person name="Priest M."/>
            <person name="Roberts A."/>
            <person name="Saif S."/>
            <person name="Shea T."/>
            <person name="Sykes S."/>
            <person name="Wortman J."/>
            <person name="Nusbaum C."/>
            <person name="Birren B."/>
        </authorList>
    </citation>
    <scope>NUCLEOTIDE SEQUENCE [LARGE SCALE GENOMIC DNA]</scope>
    <source>
        <strain evidence="2">CHvinca01</strain>
    </source>
</reference>
<reference evidence="1" key="2">
    <citation type="submission" date="2013-11" db="EMBL/GenBank/DDBJ databases">
        <title>The Genome Sequence of Phytophthora parasitica CJ02B3.</title>
        <authorList>
            <consortium name="The Broad Institute Genomics Platform"/>
            <person name="Russ C."/>
            <person name="Tyler B."/>
            <person name="Panabieres F."/>
            <person name="Shan W."/>
            <person name="Tripathy S."/>
            <person name="Grunwald N."/>
            <person name="Machado M."/>
            <person name="Johnson C.S."/>
            <person name="Arredondo F."/>
            <person name="Hong C."/>
            <person name="Coffey M."/>
            <person name="Young S.K."/>
            <person name="Zeng Q."/>
            <person name="Gargeya S."/>
            <person name="Fitzgerald M."/>
            <person name="Abouelleil A."/>
            <person name="Alvarado L."/>
            <person name="Chapman S.B."/>
            <person name="Gainer-Dewar J."/>
            <person name="Goldberg J."/>
            <person name="Griggs A."/>
            <person name="Gujja S."/>
            <person name="Hansen M."/>
            <person name="Howarth C."/>
            <person name="Imamovic A."/>
            <person name="Ireland A."/>
            <person name="Larimer J."/>
            <person name="McCowan C."/>
            <person name="Murphy C."/>
            <person name="Pearson M."/>
            <person name="Poon T.W."/>
            <person name="Priest M."/>
            <person name="Roberts A."/>
            <person name="Saif S."/>
            <person name="Shea T."/>
            <person name="Sykes S."/>
            <person name="Wortman J."/>
            <person name="Nusbaum C."/>
            <person name="Birren B."/>
        </authorList>
    </citation>
    <scope>NUCLEOTIDE SEQUENCE [LARGE SCALE GENOMIC DNA]</scope>
    <source>
        <strain evidence="1">CJ02B3</strain>
    </source>
</reference>
<name>W2G4Y5_PHYNI</name>
<sequence length="44" mass="5156">MPNTQIKRKTRWPTEFIKFAEGVVEEHSCFCIEALVQAYKLGKK</sequence>
<evidence type="ECO:0000313" key="3">
    <source>
        <dbReference type="EMBL" id="ETM37968.1"/>
    </source>
</evidence>
<gene>
    <name evidence="3" type="ORF">L914_15627</name>
    <name evidence="1" type="ORF">L915_15784</name>
    <name evidence="2" type="ORF">L917_15486</name>
</gene>
<dbReference type="Proteomes" id="UP000054423">
    <property type="component" value="Unassembled WGS sequence"/>
</dbReference>
<accession>W2G4Y5</accession>
<proteinExistence type="predicted"/>
<dbReference type="EMBL" id="KI695000">
    <property type="protein sequence ID" value="ETM37968.1"/>
    <property type="molecule type" value="Genomic_DNA"/>
</dbReference>
<evidence type="ECO:0000313" key="2">
    <source>
        <dbReference type="EMBL" id="ETL84811.1"/>
    </source>
</evidence>
<reference evidence="3" key="3">
    <citation type="submission" date="2013-11" db="EMBL/GenBank/DDBJ databases">
        <title>The Genome Sequence of Phytophthora parasitica IAC_01/95.</title>
        <authorList>
            <consortium name="The Broad Institute Genomics Platform"/>
            <person name="Russ C."/>
            <person name="Tyler B."/>
            <person name="Panabieres F."/>
            <person name="Shan W."/>
            <person name="Tripathy S."/>
            <person name="Grunwald N."/>
            <person name="Machado M."/>
            <person name="Johnson C.S."/>
            <person name="Arredondo F."/>
            <person name="Hong C."/>
            <person name="Coffey M."/>
            <person name="Young S.K."/>
            <person name="Zeng Q."/>
            <person name="Gargeya S."/>
            <person name="Fitzgerald M."/>
            <person name="Abouelleil A."/>
            <person name="Alvarado L."/>
            <person name="Chapman S.B."/>
            <person name="Gainer-Dewar J."/>
            <person name="Goldberg J."/>
            <person name="Griggs A."/>
            <person name="Gujja S."/>
            <person name="Hansen M."/>
            <person name="Howarth C."/>
            <person name="Imamovic A."/>
            <person name="Ireland A."/>
            <person name="Larimer J."/>
            <person name="McCowan C."/>
            <person name="Murphy C."/>
            <person name="Pearson M."/>
            <person name="Poon T.W."/>
            <person name="Priest M."/>
            <person name="Roberts A."/>
            <person name="Saif S."/>
            <person name="Shea T."/>
            <person name="Sykes S."/>
            <person name="Wortman J."/>
            <person name="Nusbaum C."/>
            <person name="Birren B."/>
        </authorList>
    </citation>
    <scope>NUCLEOTIDE SEQUENCE [LARGE SCALE GENOMIC DNA]</scope>
    <source>
        <strain evidence="3">IAC_01/95</strain>
    </source>
</reference>
<dbReference type="Proteomes" id="UP000054532">
    <property type="component" value="Unassembled WGS sequence"/>
</dbReference>
<organism evidence="1">
    <name type="scientific">Phytophthora nicotianae</name>
    <name type="common">Potato buckeye rot agent</name>
    <name type="synonym">Phytophthora parasitica</name>
    <dbReference type="NCBI Taxonomy" id="4792"/>
    <lineage>
        <taxon>Eukaryota</taxon>
        <taxon>Sar</taxon>
        <taxon>Stramenopiles</taxon>
        <taxon>Oomycota</taxon>
        <taxon>Peronosporomycetes</taxon>
        <taxon>Peronosporales</taxon>
        <taxon>Peronosporaceae</taxon>
        <taxon>Phytophthora</taxon>
    </lineage>
</organism>